<dbReference type="RefSeq" id="WP_025341731.1">
    <property type="nucleotide sequence ID" value="NZ_BCXU01000013.1"/>
</dbReference>
<sequence>MDERWARALRAKGINVGEGSQHGSSDKTETGKFLESKIVAKIVAAKGKSRQAAANTVSRATPFKATGHKDGISRQGN</sequence>
<reference evidence="2 3" key="1">
    <citation type="submission" date="2017-05" db="EMBL/GenBank/DDBJ databases">
        <title>Comparative genomics and methylome analysis of the gut commensal Bifidobacterium breve.</title>
        <authorList>
            <person name="Bottacini F."/>
            <person name="Morrissey R."/>
            <person name="Roberts R.J."/>
            <person name="James K."/>
            <person name="van Breen J."/>
            <person name="Egan M."/>
            <person name="Lambert J."/>
            <person name="van Limpt K."/>
            <person name="Stanton C."/>
            <person name="Knol J."/>
            <person name="O' Connell Motherway M."/>
            <person name="van Sinderen D."/>
        </authorList>
    </citation>
    <scope>NUCLEOTIDE SEQUENCE [LARGE SCALE GENOMIC DNA]</scope>
    <source>
        <strain evidence="2 3">215W447a</strain>
    </source>
</reference>
<name>A0A2K9B667_BIFBR</name>
<dbReference type="Proteomes" id="UP000232491">
    <property type="component" value="Chromosome"/>
</dbReference>
<accession>A0A2K9B667</accession>
<evidence type="ECO:0000313" key="2">
    <source>
        <dbReference type="EMBL" id="AUE02974.1"/>
    </source>
</evidence>
<dbReference type="EMBL" id="CP021558">
    <property type="protein sequence ID" value="AUE02974.1"/>
    <property type="molecule type" value="Genomic_DNA"/>
</dbReference>
<feature type="region of interest" description="Disordered" evidence="1">
    <location>
        <begin position="49"/>
        <end position="77"/>
    </location>
</feature>
<proteinExistence type="predicted"/>
<protein>
    <submittedName>
        <fullName evidence="2">Uncharacterized protein</fullName>
    </submittedName>
</protein>
<dbReference type="AlphaFoldDB" id="A0A2K9B667"/>
<organism evidence="2 3">
    <name type="scientific">Bifidobacterium breve</name>
    <dbReference type="NCBI Taxonomy" id="1685"/>
    <lineage>
        <taxon>Bacteria</taxon>
        <taxon>Bacillati</taxon>
        <taxon>Actinomycetota</taxon>
        <taxon>Actinomycetes</taxon>
        <taxon>Bifidobacteriales</taxon>
        <taxon>Bifidobacteriaceae</taxon>
        <taxon>Bifidobacterium</taxon>
    </lineage>
</organism>
<evidence type="ECO:0000313" key="3">
    <source>
        <dbReference type="Proteomes" id="UP000232491"/>
    </source>
</evidence>
<evidence type="ECO:0000256" key="1">
    <source>
        <dbReference type="SAM" id="MobiDB-lite"/>
    </source>
</evidence>
<gene>
    <name evidence="2" type="ORF">BB215W447A_0955</name>
</gene>
<feature type="compositionally biased region" description="Basic and acidic residues" evidence="1">
    <location>
        <begin position="67"/>
        <end position="77"/>
    </location>
</feature>